<feature type="region of interest" description="Disordered" evidence="1">
    <location>
        <begin position="66"/>
        <end position="146"/>
    </location>
</feature>
<dbReference type="AlphaFoldDB" id="A0A4V4HGT6"/>
<keyword evidence="3" id="KW-1185">Reference proteome</keyword>
<evidence type="ECO:0000256" key="1">
    <source>
        <dbReference type="SAM" id="MobiDB-lite"/>
    </source>
</evidence>
<accession>A0A4V4HGT6</accession>
<gene>
    <name evidence="2" type="ORF">K435DRAFT_935995</name>
</gene>
<evidence type="ECO:0000313" key="3">
    <source>
        <dbReference type="Proteomes" id="UP000297245"/>
    </source>
</evidence>
<dbReference type="Proteomes" id="UP000297245">
    <property type="component" value="Unassembled WGS sequence"/>
</dbReference>
<sequence length="146" mass="15212">MVAQSMQMFNGSSQTEFINSVLSNVGGNKNETNNVYHNYGNLNIYCSLTDLGSLHINSVGSSEVLQSAASSRPEHVNHGDMNTLTTSTEENGSANSVQTGIPTPLGVQGESGACEDQADCSSPRAQGKENQQATPAADGDQTSKSG</sequence>
<feature type="compositionally biased region" description="Polar residues" evidence="1">
    <location>
        <begin position="119"/>
        <end position="146"/>
    </location>
</feature>
<protein>
    <submittedName>
        <fullName evidence="2">Uncharacterized protein</fullName>
    </submittedName>
</protein>
<organism evidence="2 3">
    <name type="scientific">Dendrothele bispora (strain CBS 962.96)</name>
    <dbReference type="NCBI Taxonomy" id="1314807"/>
    <lineage>
        <taxon>Eukaryota</taxon>
        <taxon>Fungi</taxon>
        <taxon>Dikarya</taxon>
        <taxon>Basidiomycota</taxon>
        <taxon>Agaricomycotina</taxon>
        <taxon>Agaricomycetes</taxon>
        <taxon>Agaricomycetidae</taxon>
        <taxon>Agaricales</taxon>
        <taxon>Agaricales incertae sedis</taxon>
        <taxon>Dendrothele</taxon>
    </lineage>
</organism>
<reference evidence="2 3" key="1">
    <citation type="journal article" date="2019" name="Nat. Ecol. Evol.">
        <title>Megaphylogeny resolves global patterns of mushroom evolution.</title>
        <authorList>
            <person name="Varga T."/>
            <person name="Krizsan K."/>
            <person name="Foldi C."/>
            <person name="Dima B."/>
            <person name="Sanchez-Garcia M."/>
            <person name="Sanchez-Ramirez S."/>
            <person name="Szollosi G.J."/>
            <person name="Szarkandi J.G."/>
            <person name="Papp V."/>
            <person name="Albert L."/>
            <person name="Andreopoulos W."/>
            <person name="Angelini C."/>
            <person name="Antonin V."/>
            <person name="Barry K.W."/>
            <person name="Bougher N.L."/>
            <person name="Buchanan P."/>
            <person name="Buyck B."/>
            <person name="Bense V."/>
            <person name="Catcheside P."/>
            <person name="Chovatia M."/>
            <person name="Cooper J."/>
            <person name="Damon W."/>
            <person name="Desjardin D."/>
            <person name="Finy P."/>
            <person name="Geml J."/>
            <person name="Haridas S."/>
            <person name="Hughes K."/>
            <person name="Justo A."/>
            <person name="Karasinski D."/>
            <person name="Kautmanova I."/>
            <person name="Kiss B."/>
            <person name="Kocsube S."/>
            <person name="Kotiranta H."/>
            <person name="LaButti K.M."/>
            <person name="Lechner B.E."/>
            <person name="Liimatainen K."/>
            <person name="Lipzen A."/>
            <person name="Lukacs Z."/>
            <person name="Mihaltcheva S."/>
            <person name="Morgado L.N."/>
            <person name="Niskanen T."/>
            <person name="Noordeloos M.E."/>
            <person name="Ohm R.A."/>
            <person name="Ortiz-Santana B."/>
            <person name="Ovrebo C."/>
            <person name="Racz N."/>
            <person name="Riley R."/>
            <person name="Savchenko A."/>
            <person name="Shiryaev A."/>
            <person name="Soop K."/>
            <person name="Spirin V."/>
            <person name="Szebenyi C."/>
            <person name="Tomsovsky M."/>
            <person name="Tulloss R.E."/>
            <person name="Uehling J."/>
            <person name="Grigoriev I.V."/>
            <person name="Vagvolgyi C."/>
            <person name="Papp T."/>
            <person name="Martin F.M."/>
            <person name="Miettinen O."/>
            <person name="Hibbett D.S."/>
            <person name="Nagy L.G."/>
        </authorList>
    </citation>
    <scope>NUCLEOTIDE SEQUENCE [LARGE SCALE GENOMIC DNA]</scope>
    <source>
        <strain evidence="2 3">CBS 962.96</strain>
    </source>
</reference>
<feature type="compositionally biased region" description="Polar residues" evidence="1">
    <location>
        <begin position="80"/>
        <end position="101"/>
    </location>
</feature>
<evidence type="ECO:0000313" key="2">
    <source>
        <dbReference type="EMBL" id="THV00016.1"/>
    </source>
</evidence>
<name>A0A4V4HGT6_DENBC</name>
<dbReference type="EMBL" id="ML179110">
    <property type="protein sequence ID" value="THV00016.1"/>
    <property type="molecule type" value="Genomic_DNA"/>
</dbReference>
<proteinExistence type="predicted"/>